<dbReference type="EMBL" id="CP065425">
    <property type="protein sequence ID" value="QQZ08078.1"/>
    <property type="molecule type" value="Genomic_DNA"/>
</dbReference>
<evidence type="ECO:0000313" key="1">
    <source>
        <dbReference type="EMBL" id="QQZ08078.1"/>
    </source>
</evidence>
<gene>
    <name evidence="1" type="ORF">I5776_13420</name>
</gene>
<protein>
    <submittedName>
        <fullName evidence="1">Peptidyl-prolyl cis-trans isomerase</fullName>
    </submittedName>
</protein>
<keyword evidence="1" id="KW-0413">Isomerase</keyword>
<dbReference type="Proteomes" id="UP000595691">
    <property type="component" value="Chromosome"/>
</dbReference>
<keyword evidence="2" id="KW-1185">Reference proteome</keyword>
<proteinExistence type="predicted"/>
<evidence type="ECO:0000313" key="2">
    <source>
        <dbReference type="Proteomes" id="UP000595691"/>
    </source>
</evidence>
<dbReference type="RefSeq" id="WP_202776903.1">
    <property type="nucleotide sequence ID" value="NZ_CP065425.1"/>
</dbReference>
<sequence length="163" mass="18594">MIIPIKGNIKFPITLDAGTWIFDDRKLDLTTYFDNKNTGIDEDEEYTKSVGKFFDREIKEGAISPPTLKSEKRFLKERLLTGTFGIKFEPFLKNAEPLESATTLIIETNDEEVRIPISEAYDLIIAFSKEGKALKEDGPVHILFEDGSNKDQPIKYVKGFRVE</sequence>
<accession>A0ABX7DX57</accession>
<organism evidence="1 2">
    <name type="scientific">Heyndrickxia vini</name>
    <dbReference type="NCBI Taxonomy" id="1476025"/>
    <lineage>
        <taxon>Bacteria</taxon>
        <taxon>Bacillati</taxon>
        <taxon>Bacillota</taxon>
        <taxon>Bacilli</taxon>
        <taxon>Bacillales</taxon>
        <taxon>Bacillaceae</taxon>
        <taxon>Heyndrickxia</taxon>
    </lineage>
</organism>
<name>A0ABX7DX57_9BACI</name>
<dbReference type="GO" id="GO:0016853">
    <property type="term" value="F:isomerase activity"/>
    <property type="evidence" value="ECO:0007669"/>
    <property type="project" value="UniProtKB-KW"/>
</dbReference>
<reference evidence="1 2" key="1">
    <citation type="submission" date="2020-11" db="EMBL/GenBank/DDBJ databases">
        <title>Taxonomic evaluation of the Bacillus sporothermodurans group of bacteria based on whole genome sequences.</title>
        <authorList>
            <person name="Fiedler G."/>
            <person name="Herbstmann A.-D."/>
            <person name="Doll E."/>
            <person name="Wenning M."/>
            <person name="Brinks E."/>
            <person name="Kabisch J."/>
            <person name="Breitenwieser F."/>
            <person name="Lappann M."/>
            <person name="Boehnlein C."/>
            <person name="Franz C."/>
        </authorList>
    </citation>
    <scope>NUCLEOTIDE SEQUENCE [LARGE SCALE GENOMIC DNA]</scope>
    <source>
        <strain evidence="1 2">JCM 19841</strain>
    </source>
</reference>